<dbReference type="AlphaFoldDB" id="A0A8D9GBF2"/>
<protein>
    <submittedName>
        <fullName evidence="1">Uncharacterized protein</fullName>
    </submittedName>
</protein>
<proteinExistence type="predicted"/>
<dbReference type="EMBL" id="LS974621">
    <property type="protein sequence ID" value="CAG7876270.1"/>
    <property type="molecule type" value="Genomic_DNA"/>
</dbReference>
<gene>
    <name evidence="1" type="ORF">BRAPAZ1V2_A05P27910.2</name>
</gene>
<name>A0A8D9GBF2_BRACM</name>
<evidence type="ECO:0000313" key="1">
    <source>
        <dbReference type="EMBL" id="CAG7876270.1"/>
    </source>
</evidence>
<accession>A0A8D9GBF2</accession>
<sequence>DCLKEPKLTSNTKLDTTACLGAWYTWDQILQTSLEGLLYKNSIGKRLEHDLVATTINACFTNNPRI</sequence>
<evidence type="ECO:0000313" key="2">
    <source>
        <dbReference type="Proteomes" id="UP000694005"/>
    </source>
</evidence>
<reference evidence="1 2" key="1">
    <citation type="submission" date="2021-07" db="EMBL/GenBank/DDBJ databases">
        <authorList>
            <consortium name="Genoscope - CEA"/>
            <person name="William W."/>
        </authorList>
    </citation>
    <scope>NUCLEOTIDE SEQUENCE [LARGE SCALE GENOMIC DNA]</scope>
</reference>
<organism evidence="1 2">
    <name type="scientific">Brassica campestris</name>
    <name type="common">Field mustard</name>
    <dbReference type="NCBI Taxonomy" id="3711"/>
    <lineage>
        <taxon>Eukaryota</taxon>
        <taxon>Viridiplantae</taxon>
        <taxon>Streptophyta</taxon>
        <taxon>Embryophyta</taxon>
        <taxon>Tracheophyta</taxon>
        <taxon>Spermatophyta</taxon>
        <taxon>Magnoliopsida</taxon>
        <taxon>eudicotyledons</taxon>
        <taxon>Gunneridae</taxon>
        <taxon>Pentapetalae</taxon>
        <taxon>rosids</taxon>
        <taxon>malvids</taxon>
        <taxon>Brassicales</taxon>
        <taxon>Brassicaceae</taxon>
        <taxon>Brassiceae</taxon>
        <taxon>Brassica</taxon>
    </lineage>
</organism>
<dbReference type="Gramene" id="A05p27910.2_BraZ1">
    <property type="protein sequence ID" value="A05p27910.2_BraZ1.CDS"/>
    <property type="gene ID" value="A05g27910.2_BraZ1"/>
</dbReference>
<feature type="non-terminal residue" evidence="1">
    <location>
        <position position="1"/>
    </location>
</feature>
<dbReference type="Proteomes" id="UP000694005">
    <property type="component" value="Chromosome A05"/>
</dbReference>